<feature type="domain" description="HipA N-terminal subdomain 1" evidence="6">
    <location>
        <begin position="15"/>
        <end position="117"/>
    </location>
</feature>
<feature type="region of interest" description="Disordered" evidence="4">
    <location>
        <begin position="430"/>
        <end position="463"/>
    </location>
</feature>
<accession>A0ABY4S5I5</accession>
<comment type="similarity">
    <text evidence="1">Belongs to the HipA Ser/Thr kinase family.</text>
</comment>
<sequence>MTEPTSALPKEGRRLNIFVNQRKVGTLHEHNDLWTLEYLPDWANSDNGFDLSPALPRSQLLHQDGATTRPVQWYFDNLLPEEKLRELIAADAQLRSGDDAFALLEYLGAESAGSLTLLPVGQALPDDADLQRLACRDLSQRIQALPRTALTRQAPKRMSLAGAQHKMLAVLKGQDVYEPVGSTPSTHILKPDHPEQQTFPASAYLEWLTMTLAAEAQLKVPAVSLLRVPQPVYAIERFDRRVEAATLSPDTAVTPPVVERLHVIDACQLLNKSRIFKYGVGPEVLHDISQACTNQLTTPITLFRWLVFNLLVGNDDCHLKNLSFLVSPGRIDPAPHYDMLATGVYHTQAIAEEAGHWPAVRLAIRLSEEVTRFDQVSHEAVLAAAVAMGVHRSVAQRNARDVVMRTVGAFDAIYARHYPNEARLLEQLEAPTTPPSGPAPKRREPLASDVSEQQPGAQPSAEEAAQQLTLLRVLRHIVLPEMAHRILG</sequence>
<protein>
    <submittedName>
        <fullName evidence="7">HipA domain-containing protein</fullName>
    </submittedName>
</protein>
<evidence type="ECO:0000313" key="8">
    <source>
        <dbReference type="Proteomes" id="UP001056201"/>
    </source>
</evidence>
<feature type="domain" description="HipA-like C-terminal" evidence="5">
    <location>
        <begin position="158"/>
        <end position="400"/>
    </location>
</feature>
<evidence type="ECO:0000259" key="5">
    <source>
        <dbReference type="Pfam" id="PF07804"/>
    </source>
</evidence>
<dbReference type="Pfam" id="PF13657">
    <property type="entry name" value="Couple_hipA"/>
    <property type="match status" value="1"/>
</dbReference>
<name>A0ABY4S5I5_AQUTE</name>
<dbReference type="Proteomes" id="UP001056201">
    <property type="component" value="Chromosome 1"/>
</dbReference>
<evidence type="ECO:0000259" key="6">
    <source>
        <dbReference type="Pfam" id="PF13657"/>
    </source>
</evidence>
<dbReference type="InterPro" id="IPR052028">
    <property type="entry name" value="HipA_Ser/Thr_kinase"/>
</dbReference>
<dbReference type="InterPro" id="IPR012893">
    <property type="entry name" value="HipA-like_C"/>
</dbReference>
<reference evidence="7" key="1">
    <citation type="submission" date="2022-05" db="EMBL/GenBank/DDBJ databases">
        <title>An RpoN-dependent PEP-CTERM gene is involved in floc formation of an Aquincola tertiaricarbonis strain.</title>
        <authorList>
            <person name="Qiu D."/>
            <person name="Xia M."/>
        </authorList>
    </citation>
    <scope>NUCLEOTIDE SEQUENCE</scope>
    <source>
        <strain evidence="7">RN12</strain>
    </source>
</reference>
<dbReference type="InterPro" id="IPR017508">
    <property type="entry name" value="HipA_N1"/>
</dbReference>
<proteinExistence type="inferred from homology"/>
<evidence type="ECO:0000313" key="7">
    <source>
        <dbReference type="EMBL" id="URI07500.1"/>
    </source>
</evidence>
<keyword evidence="3" id="KW-0418">Kinase</keyword>
<dbReference type="PANTHER" id="PTHR37419:SF1">
    <property type="entry name" value="SERINE_THREONINE-PROTEIN KINASE TOXIN HIPA"/>
    <property type="match status" value="1"/>
</dbReference>
<dbReference type="EMBL" id="CP097635">
    <property type="protein sequence ID" value="URI07500.1"/>
    <property type="molecule type" value="Genomic_DNA"/>
</dbReference>
<evidence type="ECO:0000256" key="4">
    <source>
        <dbReference type="SAM" id="MobiDB-lite"/>
    </source>
</evidence>
<dbReference type="Pfam" id="PF07804">
    <property type="entry name" value="HipA_C"/>
    <property type="match status" value="1"/>
</dbReference>
<evidence type="ECO:0000256" key="3">
    <source>
        <dbReference type="ARBA" id="ARBA00022777"/>
    </source>
</evidence>
<keyword evidence="8" id="KW-1185">Reference proteome</keyword>
<dbReference type="NCBIfam" id="TIGR03071">
    <property type="entry name" value="couple_hipA"/>
    <property type="match status" value="1"/>
</dbReference>
<dbReference type="PANTHER" id="PTHR37419">
    <property type="entry name" value="SERINE/THREONINE-PROTEIN KINASE TOXIN HIPA"/>
    <property type="match status" value="1"/>
</dbReference>
<evidence type="ECO:0000256" key="2">
    <source>
        <dbReference type="ARBA" id="ARBA00022679"/>
    </source>
</evidence>
<organism evidence="7 8">
    <name type="scientific">Aquincola tertiaricarbonis</name>
    <dbReference type="NCBI Taxonomy" id="391953"/>
    <lineage>
        <taxon>Bacteria</taxon>
        <taxon>Pseudomonadati</taxon>
        <taxon>Pseudomonadota</taxon>
        <taxon>Betaproteobacteria</taxon>
        <taxon>Burkholderiales</taxon>
        <taxon>Sphaerotilaceae</taxon>
        <taxon>Aquincola</taxon>
    </lineage>
</organism>
<evidence type="ECO:0000256" key="1">
    <source>
        <dbReference type="ARBA" id="ARBA00010164"/>
    </source>
</evidence>
<gene>
    <name evidence="7" type="ORF">MW290_02440</name>
</gene>
<dbReference type="Gene3D" id="1.10.1070.20">
    <property type="match status" value="1"/>
</dbReference>
<dbReference type="RefSeq" id="WP_250195735.1">
    <property type="nucleotide sequence ID" value="NZ_CP097635.1"/>
</dbReference>
<keyword evidence="2" id="KW-0808">Transferase</keyword>